<dbReference type="SMART" id="SM00248">
    <property type="entry name" value="ANK"/>
    <property type="match status" value="7"/>
</dbReference>
<proteinExistence type="predicted"/>
<keyword evidence="4" id="KW-1185">Reference proteome</keyword>
<dbReference type="Proteomes" id="UP000695022">
    <property type="component" value="Unplaced"/>
</dbReference>
<dbReference type="InterPro" id="IPR002110">
    <property type="entry name" value="Ankyrin_rpt"/>
</dbReference>
<evidence type="ECO:0000256" key="3">
    <source>
        <dbReference type="PROSITE-ProRule" id="PRU00023"/>
    </source>
</evidence>
<reference evidence="5" key="1">
    <citation type="submission" date="2025-08" db="UniProtKB">
        <authorList>
            <consortium name="RefSeq"/>
        </authorList>
    </citation>
    <scope>IDENTIFICATION</scope>
</reference>
<dbReference type="PROSITE" id="PS50088">
    <property type="entry name" value="ANK_REPEAT"/>
    <property type="match status" value="3"/>
</dbReference>
<feature type="repeat" description="ANK" evidence="3">
    <location>
        <begin position="91"/>
        <end position="123"/>
    </location>
</feature>
<evidence type="ECO:0000256" key="2">
    <source>
        <dbReference type="ARBA" id="ARBA00023043"/>
    </source>
</evidence>
<dbReference type="Pfam" id="PF13637">
    <property type="entry name" value="Ank_4"/>
    <property type="match status" value="1"/>
</dbReference>
<feature type="repeat" description="ANK" evidence="3">
    <location>
        <begin position="188"/>
        <end position="220"/>
    </location>
</feature>
<evidence type="ECO:0000313" key="5">
    <source>
        <dbReference type="RefSeq" id="XP_014681030.1"/>
    </source>
</evidence>
<protein>
    <submittedName>
        <fullName evidence="5">Protein fem-1 homolog A-like</fullName>
    </submittedName>
</protein>
<accession>A0ABM1F9A9</accession>
<evidence type="ECO:0000256" key="1">
    <source>
        <dbReference type="ARBA" id="ARBA00022737"/>
    </source>
</evidence>
<organism evidence="4 5">
    <name type="scientific">Priapulus caudatus</name>
    <name type="common">Priapulid worm</name>
    <dbReference type="NCBI Taxonomy" id="37621"/>
    <lineage>
        <taxon>Eukaryota</taxon>
        <taxon>Metazoa</taxon>
        <taxon>Ecdysozoa</taxon>
        <taxon>Scalidophora</taxon>
        <taxon>Priapulida</taxon>
        <taxon>Priapulimorpha</taxon>
        <taxon>Priapulimorphida</taxon>
        <taxon>Priapulidae</taxon>
        <taxon>Priapulus</taxon>
    </lineage>
</organism>
<keyword evidence="2 3" id="KW-0040">ANK repeat</keyword>
<dbReference type="PANTHER" id="PTHR24173:SF82">
    <property type="entry name" value="FI19351P1"/>
    <property type="match status" value="1"/>
</dbReference>
<dbReference type="Pfam" id="PF12796">
    <property type="entry name" value="Ank_2"/>
    <property type="match status" value="1"/>
</dbReference>
<dbReference type="GeneID" id="106820938"/>
<name>A0ABM1F9A9_PRICU</name>
<evidence type="ECO:0000313" key="4">
    <source>
        <dbReference type="Proteomes" id="UP000695022"/>
    </source>
</evidence>
<sequence length="628" mass="71380">MEGNEIKQQMFEELHESIKKGRIAYAVKTQLENYNIIERRRIVSCLKDGCSPLFLASQLGDCKSADYLLDVCHADIEQRGEYEAAEERSHHFVTPLWCAAVAGHFAIVRTLVLHGADINSTSDTGSTPVRSACFMTNIEIVRYLTDLGAQLWKPNYNGGTCLINSVQSVPLCKILIGHGVKVNAQDIQAKTALHYAIQEYRLETVKLLIENGANANLKNRYGDDALQTACLRGSAQIFNYLIEQVDYDRERLIEAYELLGATLLEENHNVQAALEAWRTAIKMRFDSAHVTLPKVINLVPNPVYMNAMEHRTWAEIQAISTDPDALHMQALLICERILSTHHKDMIFRLMYRGAVFADMQRYQRCVDFWQYALQLRVARDGILHVETTITAQAITRLFLEMIGIQRLGDVMETVQFSDIYNILLLISTQLEEGMRLLNVRPVFKKQMDNFNKTLLIIIYLLYTFTRVQVPADEMVQLKRLLNKMIRLNLRSAGGDSLLHVALDKKSSVFDDPNLSVFPNRDVTMLLLECGADVNALDYAKNCPLHVLANLQNYEEDLVTLLMAHGAHIDIRNADGETVYRRLVTNPECTLNLLSYMSLKCLAAQAAMHYKLPYRGQVPVSLEAFIEWH</sequence>
<feature type="repeat" description="ANK" evidence="3">
    <location>
        <begin position="539"/>
        <end position="573"/>
    </location>
</feature>
<keyword evidence="1" id="KW-0677">Repeat</keyword>
<dbReference type="InterPro" id="IPR036770">
    <property type="entry name" value="Ankyrin_rpt-contain_sf"/>
</dbReference>
<dbReference type="Gene3D" id="1.25.40.20">
    <property type="entry name" value="Ankyrin repeat-containing domain"/>
    <property type="match status" value="3"/>
</dbReference>
<dbReference type="PANTHER" id="PTHR24173">
    <property type="entry name" value="ANKYRIN REPEAT CONTAINING"/>
    <property type="match status" value="1"/>
</dbReference>
<dbReference type="RefSeq" id="XP_014681030.1">
    <property type="nucleotide sequence ID" value="XM_014825544.1"/>
</dbReference>
<dbReference type="SUPFAM" id="SSF48403">
    <property type="entry name" value="Ankyrin repeat"/>
    <property type="match status" value="1"/>
</dbReference>
<gene>
    <name evidence="5" type="primary">LOC106820938</name>
</gene>
<dbReference type="PROSITE" id="PS50297">
    <property type="entry name" value="ANK_REP_REGION"/>
    <property type="match status" value="2"/>
</dbReference>